<dbReference type="NCBIfam" id="TIGR00916">
    <property type="entry name" value="2A0604s01"/>
    <property type="match status" value="1"/>
</dbReference>
<evidence type="ECO:0000259" key="11">
    <source>
        <dbReference type="Pfam" id="PF21760"/>
    </source>
</evidence>
<dbReference type="PANTHER" id="PTHR30081:SF1">
    <property type="entry name" value="PROTEIN TRANSLOCASE SUBUNIT SECD"/>
    <property type="match status" value="1"/>
</dbReference>
<feature type="transmembrane region" description="Helical" evidence="9">
    <location>
        <begin position="439"/>
        <end position="460"/>
    </location>
</feature>
<dbReference type="GO" id="GO:0005886">
    <property type="term" value="C:plasma membrane"/>
    <property type="evidence" value="ECO:0007669"/>
    <property type="project" value="UniProtKB-SubCell"/>
</dbReference>
<evidence type="ECO:0000256" key="4">
    <source>
        <dbReference type="ARBA" id="ARBA00022692"/>
    </source>
</evidence>
<feature type="transmembrane region" description="Helical" evidence="9">
    <location>
        <begin position="337"/>
        <end position="357"/>
    </location>
</feature>
<keyword evidence="6 9" id="KW-1133">Transmembrane helix</keyword>
<feature type="transmembrane region" description="Helical" evidence="9">
    <location>
        <begin position="314"/>
        <end position="332"/>
    </location>
</feature>
<keyword evidence="3 9" id="KW-1003">Cell membrane</keyword>
<organism evidence="13 14">
    <name type="scientific">Candidatus Portnoybacteria bacterium RBG_19FT_COMBO_36_7</name>
    <dbReference type="NCBI Taxonomy" id="1801992"/>
    <lineage>
        <taxon>Bacteria</taxon>
        <taxon>Candidatus Portnoyibacteriota</taxon>
    </lineage>
</organism>
<comment type="function">
    <text evidence="9">Part of the Sec protein translocase complex. Interacts with the SecYEG preprotein conducting channel. SecDF uses the proton motive force (PMF) to complete protein translocation after the ATP-dependent function of SecA.</text>
</comment>
<comment type="subcellular location">
    <subcellularLocation>
        <location evidence="1 9">Cell membrane</location>
        <topology evidence="1 9">Multi-pass membrane protein</topology>
    </subcellularLocation>
</comment>
<comment type="similarity">
    <text evidence="9">Belongs to the SecD/SecF family. SecD subfamily.</text>
</comment>
<feature type="domain" description="Protein export membrane protein SecD/SecF C-terminal" evidence="10">
    <location>
        <begin position="293"/>
        <end position="464"/>
    </location>
</feature>
<dbReference type="Gene3D" id="3.30.70.3220">
    <property type="match status" value="1"/>
</dbReference>
<proteinExistence type="inferred from homology"/>
<dbReference type="InterPro" id="IPR048634">
    <property type="entry name" value="SecD_SecF_C"/>
</dbReference>
<dbReference type="Pfam" id="PF21760">
    <property type="entry name" value="SecD_1st"/>
    <property type="match status" value="1"/>
</dbReference>
<keyword evidence="7 9" id="KW-0811">Translocation</keyword>
<keyword evidence="2 9" id="KW-0813">Transport</keyword>
<dbReference type="InterPro" id="IPR055344">
    <property type="entry name" value="SecD_SecF_C_bact"/>
</dbReference>
<feature type="transmembrane region" description="Helical" evidence="9">
    <location>
        <begin position="415"/>
        <end position="433"/>
    </location>
</feature>
<dbReference type="Pfam" id="PF22599">
    <property type="entry name" value="SecDF_P1_head"/>
    <property type="match status" value="1"/>
</dbReference>
<evidence type="ECO:0000256" key="5">
    <source>
        <dbReference type="ARBA" id="ARBA00022927"/>
    </source>
</evidence>
<evidence type="ECO:0000313" key="14">
    <source>
        <dbReference type="Proteomes" id="UP000179099"/>
    </source>
</evidence>
<comment type="subunit">
    <text evidence="9">Forms a complex with SecF. Part of the essential Sec protein translocation apparatus which comprises SecA, SecYEG and auxiliary proteins SecDF. Other proteins may also be involved.</text>
</comment>
<dbReference type="PANTHER" id="PTHR30081">
    <property type="entry name" value="PROTEIN-EXPORT MEMBRANE PROTEIN SEC"/>
    <property type="match status" value="1"/>
</dbReference>
<comment type="caution">
    <text evidence="9">Lacks conserved residue(s) required for the propagation of feature annotation.</text>
</comment>
<evidence type="ECO:0000256" key="6">
    <source>
        <dbReference type="ARBA" id="ARBA00022989"/>
    </source>
</evidence>
<gene>
    <name evidence="9" type="primary">secD</name>
    <name evidence="13" type="ORF">A2Y98_02645</name>
</gene>
<dbReference type="InterPro" id="IPR048631">
    <property type="entry name" value="SecD_1st"/>
</dbReference>
<dbReference type="InterPro" id="IPR054384">
    <property type="entry name" value="SecDF_P1_head"/>
</dbReference>
<reference evidence="13 14" key="1">
    <citation type="journal article" date="2016" name="Nat. Commun.">
        <title>Thousands of microbial genomes shed light on interconnected biogeochemical processes in an aquifer system.</title>
        <authorList>
            <person name="Anantharaman K."/>
            <person name="Brown C.T."/>
            <person name="Hug L.A."/>
            <person name="Sharon I."/>
            <person name="Castelle C.J."/>
            <person name="Probst A.J."/>
            <person name="Thomas B.C."/>
            <person name="Singh A."/>
            <person name="Wilkins M.J."/>
            <person name="Karaoz U."/>
            <person name="Brodie E.L."/>
            <person name="Williams K.H."/>
            <person name="Hubbard S.S."/>
            <person name="Banfield J.F."/>
        </authorList>
    </citation>
    <scope>NUCLEOTIDE SEQUENCE [LARGE SCALE GENOMIC DNA]</scope>
</reference>
<evidence type="ECO:0000256" key="8">
    <source>
        <dbReference type="ARBA" id="ARBA00023136"/>
    </source>
</evidence>
<dbReference type="NCBIfam" id="TIGR01129">
    <property type="entry name" value="secD"/>
    <property type="match status" value="1"/>
</dbReference>
<dbReference type="HAMAP" id="MF_01463_B">
    <property type="entry name" value="SecD_B"/>
    <property type="match status" value="1"/>
</dbReference>
<dbReference type="InterPro" id="IPR005791">
    <property type="entry name" value="SecD"/>
</dbReference>
<feature type="domain" description="SecDF P1 head subdomain" evidence="12">
    <location>
        <begin position="194"/>
        <end position="291"/>
    </location>
</feature>
<sequence length="476" mass="52953">MFWIVLAIILLIFFAAFLDYPRAWNKSADWLNAKKNEVGFLQSLPNLPQFFNVQFRLGLDLQGGTHLIYEADLAQVASENINDAMQGVRDVIERRVNAFGIAEPLVQVEAVGDHHRLIVELAGISDVNQAIQMIGETPFLEFKEETMTAERDQILASGLDQATIDQIKDVICLNPEMLITFLRGYPGLGDPCYKSTGLNGRYLSGAQVNYDQTTYRPLVALQFNDDGAKIFEDITRRNVSKKVAIYLDGEPISIPTVQDVITGGKAQITGTFTDQEVKTLAQRLNAGALPVPIELISQQTVGPSLGQKSLDQSLKAGFFGFLAIVLFLIIFYRIPGFFASFSLIGYIVLLLAIFKVFHITLTLAGIAGFILSMGMAVDANVLIFSRIREELKQGRTYLSSLNEGFKRAWPSIRDGNFTTILVGLILLFLGTSFVKGFGLILVIGNLVGMFSAIFITYYLLKIFSKDKSPRWARFWQ</sequence>
<evidence type="ECO:0000259" key="12">
    <source>
        <dbReference type="Pfam" id="PF22599"/>
    </source>
</evidence>
<dbReference type="GO" id="GO:0065002">
    <property type="term" value="P:intracellular protein transmembrane transport"/>
    <property type="evidence" value="ECO:0007669"/>
    <property type="project" value="UniProtKB-UniRule"/>
</dbReference>
<evidence type="ECO:0000256" key="3">
    <source>
        <dbReference type="ARBA" id="ARBA00022475"/>
    </source>
</evidence>
<accession>A0A1G2F8C8</accession>
<dbReference type="InterPro" id="IPR022813">
    <property type="entry name" value="SecD/SecF_arch_bac"/>
</dbReference>
<dbReference type="Pfam" id="PF02355">
    <property type="entry name" value="SecD_SecF_C"/>
    <property type="match status" value="1"/>
</dbReference>
<protein>
    <recommendedName>
        <fullName evidence="9">Protein translocase subunit SecD</fullName>
    </recommendedName>
</protein>
<dbReference type="GO" id="GO:0006605">
    <property type="term" value="P:protein targeting"/>
    <property type="evidence" value="ECO:0007669"/>
    <property type="project" value="UniProtKB-UniRule"/>
</dbReference>
<feature type="transmembrane region" description="Helical" evidence="9">
    <location>
        <begin position="363"/>
        <end position="385"/>
    </location>
</feature>
<evidence type="ECO:0000259" key="10">
    <source>
        <dbReference type="Pfam" id="PF02355"/>
    </source>
</evidence>
<feature type="domain" description="Protein translocase subunit SecDF P1" evidence="11">
    <location>
        <begin position="85"/>
        <end position="145"/>
    </location>
</feature>
<evidence type="ECO:0000256" key="9">
    <source>
        <dbReference type="HAMAP-Rule" id="MF_01463"/>
    </source>
</evidence>
<keyword evidence="5 9" id="KW-0653">Protein transport</keyword>
<dbReference type="STRING" id="1801992.A2Y98_02645"/>
<evidence type="ECO:0000256" key="1">
    <source>
        <dbReference type="ARBA" id="ARBA00004651"/>
    </source>
</evidence>
<dbReference type="GO" id="GO:0043952">
    <property type="term" value="P:protein transport by the Sec complex"/>
    <property type="evidence" value="ECO:0007669"/>
    <property type="project" value="UniProtKB-UniRule"/>
</dbReference>
<dbReference type="EMBL" id="MHMW01000025">
    <property type="protein sequence ID" value="OGZ33811.1"/>
    <property type="molecule type" value="Genomic_DNA"/>
</dbReference>
<dbReference type="Pfam" id="PF07549">
    <property type="entry name" value="Sec_GG"/>
    <property type="match status" value="1"/>
</dbReference>
<comment type="caution">
    <text evidence="13">The sequence shown here is derived from an EMBL/GenBank/DDBJ whole genome shotgun (WGS) entry which is preliminary data.</text>
</comment>
<dbReference type="Proteomes" id="UP000179099">
    <property type="component" value="Unassembled WGS sequence"/>
</dbReference>
<dbReference type="SUPFAM" id="SSF82866">
    <property type="entry name" value="Multidrug efflux transporter AcrB transmembrane domain"/>
    <property type="match status" value="1"/>
</dbReference>
<name>A0A1G2F8C8_9BACT</name>
<evidence type="ECO:0000256" key="2">
    <source>
        <dbReference type="ARBA" id="ARBA00022448"/>
    </source>
</evidence>
<keyword evidence="4 9" id="KW-0812">Transmembrane</keyword>
<dbReference type="Gene3D" id="3.30.1360.200">
    <property type="match status" value="1"/>
</dbReference>
<keyword evidence="8 9" id="KW-0472">Membrane</keyword>
<dbReference type="GO" id="GO:0015450">
    <property type="term" value="F:protein-transporting ATPase activity"/>
    <property type="evidence" value="ECO:0007669"/>
    <property type="project" value="InterPro"/>
</dbReference>
<dbReference type="AlphaFoldDB" id="A0A1G2F8C8"/>
<evidence type="ECO:0000313" key="13">
    <source>
        <dbReference type="EMBL" id="OGZ33811.1"/>
    </source>
</evidence>
<dbReference type="InterPro" id="IPR022646">
    <property type="entry name" value="SecD/SecF_CS"/>
</dbReference>
<evidence type="ECO:0000256" key="7">
    <source>
        <dbReference type="ARBA" id="ARBA00023010"/>
    </source>
</evidence>